<dbReference type="Gene3D" id="3.30.450.20">
    <property type="entry name" value="PAS domain"/>
    <property type="match status" value="2"/>
</dbReference>
<dbReference type="Gene3D" id="3.30.565.10">
    <property type="entry name" value="Histidine kinase-like ATPase, C-terminal domain"/>
    <property type="match status" value="1"/>
</dbReference>
<keyword evidence="10" id="KW-0547">Nucleotide-binding</keyword>
<dbReference type="GO" id="GO:0009881">
    <property type="term" value="F:photoreceptor activity"/>
    <property type="evidence" value="ECO:0007669"/>
    <property type="project" value="UniProtKB-KW"/>
</dbReference>
<protein>
    <recommendedName>
        <fullName evidence="2">histidine kinase</fullName>
        <ecNumber evidence="2">2.7.13.3</ecNumber>
    </recommendedName>
</protein>
<evidence type="ECO:0000256" key="14">
    <source>
        <dbReference type="ARBA" id="ARBA00023026"/>
    </source>
</evidence>
<dbReference type="SUPFAM" id="SSF55785">
    <property type="entry name" value="PYP-like sensor domain (PAS domain)"/>
    <property type="match status" value="2"/>
</dbReference>
<dbReference type="NCBIfam" id="TIGR00229">
    <property type="entry name" value="sensory_box"/>
    <property type="match status" value="1"/>
</dbReference>
<gene>
    <name evidence="19" type="ORF">SAMN02745194_03428</name>
</gene>
<evidence type="ECO:0000256" key="11">
    <source>
        <dbReference type="ARBA" id="ARBA00022777"/>
    </source>
</evidence>
<organism evidence="19 20">
    <name type="scientific">Muricoccus roseus</name>
    <dbReference type="NCBI Taxonomy" id="198092"/>
    <lineage>
        <taxon>Bacteria</taxon>
        <taxon>Pseudomonadati</taxon>
        <taxon>Pseudomonadota</taxon>
        <taxon>Alphaproteobacteria</taxon>
        <taxon>Acetobacterales</taxon>
        <taxon>Roseomonadaceae</taxon>
        <taxon>Muricoccus</taxon>
    </lineage>
</organism>
<evidence type="ECO:0000256" key="13">
    <source>
        <dbReference type="ARBA" id="ARBA00022991"/>
    </source>
</evidence>
<reference evidence="19 20" key="1">
    <citation type="submission" date="2016-11" db="EMBL/GenBank/DDBJ databases">
        <authorList>
            <person name="Jaros S."/>
            <person name="Januszkiewicz K."/>
            <person name="Wedrychowicz H."/>
        </authorList>
    </citation>
    <scope>NUCLEOTIDE SEQUENCE [LARGE SCALE GENOMIC DNA]</scope>
    <source>
        <strain evidence="19 20">DSM 14916</strain>
    </source>
</reference>
<feature type="domain" description="PAC" evidence="18">
    <location>
        <begin position="106"/>
        <end position="158"/>
    </location>
</feature>
<dbReference type="InterPro" id="IPR035965">
    <property type="entry name" value="PAS-like_dom_sf"/>
</dbReference>
<evidence type="ECO:0000256" key="12">
    <source>
        <dbReference type="ARBA" id="ARBA00022840"/>
    </source>
</evidence>
<dbReference type="SMART" id="SM00086">
    <property type="entry name" value="PAC"/>
    <property type="match status" value="2"/>
</dbReference>
<evidence type="ECO:0000256" key="15">
    <source>
        <dbReference type="ARBA" id="ARBA00023170"/>
    </source>
</evidence>
<keyword evidence="4" id="KW-0597">Phosphoprotein</keyword>
<evidence type="ECO:0000259" key="17">
    <source>
        <dbReference type="PROSITE" id="PS50112"/>
    </source>
</evidence>
<name>A0A1M6MC91_9PROT</name>
<dbReference type="SMART" id="SM00091">
    <property type="entry name" value="PAS"/>
    <property type="match status" value="1"/>
</dbReference>
<evidence type="ECO:0000256" key="8">
    <source>
        <dbReference type="ARBA" id="ARBA00022679"/>
    </source>
</evidence>
<keyword evidence="7" id="KW-0288">FMN</keyword>
<comment type="catalytic activity">
    <reaction evidence="1">
        <text>ATP + protein L-histidine = ADP + protein N-phospho-L-histidine.</text>
        <dbReference type="EC" id="2.7.13.3"/>
    </reaction>
</comment>
<dbReference type="EMBL" id="FQZF01000021">
    <property type="protein sequence ID" value="SHJ80980.1"/>
    <property type="molecule type" value="Genomic_DNA"/>
</dbReference>
<dbReference type="InterPro" id="IPR000014">
    <property type="entry name" value="PAS"/>
</dbReference>
<sequence length="492" mass="54610">MGVSLEAEPIGNPVLPDDAPTAPRQSWAEQRLALALEASGMAGAWDWDAETDLIHGDVRACTLHGIDPSLGERGAPGPDLLVHVVPEDRPALDRALAAALAGRAPLNIAYRVWPPGGDPVWVLLRGRVLRNASGTAQRLAGVALDVSEQKDIEAALRESETRFRTIADTMPQAVWSTRPDGHHDYYNRRWYEMTGTREGDTEGESWENIVHPEDRRETWERWRQSLATGNPYEVEYRLRMADGAWRWFLGRALPVHDSRGRITRWFGTCTDIHDLRRTAEEREVLSHELSHRIKNIFSVIASLVSLTARGHPEATEFAGELRGRINALARAHEFARPHSEASRPATGRTTLFHFLADLLSPYDPSPGGEKRIAISGDDQVFDDAAATPLALLFHELATNAAKYGALSIPGGRVTIRVEQDGEDLLMHWRERGGPEVAGPPEHEGFGTRLAMISVQGQLGGKVTRIWPPEGMELEARLPPGALQRRRRTRQEA</sequence>
<dbReference type="AlphaFoldDB" id="A0A1M6MC91"/>
<evidence type="ECO:0000313" key="20">
    <source>
        <dbReference type="Proteomes" id="UP000184387"/>
    </source>
</evidence>
<keyword evidence="20" id="KW-1185">Reference proteome</keyword>
<feature type="domain" description="PAS" evidence="17">
    <location>
        <begin position="159"/>
        <end position="229"/>
    </location>
</feature>
<keyword evidence="8" id="KW-0808">Transferase</keyword>
<proteinExistence type="predicted"/>
<evidence type="ECO:0000256" key="2">
    <source>
        <dbReference type="ARBA" id="ARBA00012438"/>
    </source>
</evidence>
<keyword evidence="9" id="KW-0677">Repeat</keyword>
<dbReference type="SMART" id="SM00911">
    <property type="entry name" value="HWE_HK"/>
    <property type="match status" value="1"/>
</dbReference>
<keyword evidence="11" id="KW-0418">Kinase</keyword>
<dbReference type="Proteomes" id="UP000184387">
    <property type="component" value="Unassembled WGS sequence"/>
</dbReference>
<keyword evidence="3" id="KW-0600">Photoreceptor protein</keyword>
<dbReference type="Pfam" id="PF08447">
    <property type="entry name" value="PAS_3"/>
    <property type="match status" value="2"/>
</dbReference>
<feature type="domain" description="PAC" evidence="18">
    <location>
        <begin position="232"/>
        <end position="284"/>
    </location>
</feature>
<evidence type="ECO:0000256" key="3">
    <source>
        <dbReference type="ARBA" id="ARBA00022543"/>
    </source>
</evidence>
<evidence type="ECO:0000256" key="9">
    <source>
        <dbReference type="ARBA" id="ARBA00022737"/>
    </source>
</evidence>
<dbReference type="InterPro" id="IPR011102">
    <property type="entry name" value="Sig_transdc_His_kinase_HWE"/>
</dbReference>
<dbReference type="STRING" id="198092.SAMN02745194_03428"/>
<keyword evidence="14" id="KW-0843">Virulence</keyword>
<dbReference type="OrthoDB" id="341208at2"/>
<keyword evidence="13" id="KW-0157">Chromophore</keyword>
<dbReference type="PROSITE" id="PS50113">
    <property type="entry name" value="PAC"/>
    <property type="match status" value="2"/>
</dbReference>
<evidence type="ECO:0000256" key="7">
    <source>
        <dbReference type="ARBA" id="ARBA00022643"/>
    </source>
</evidence>
<dbReference type="InterPro" id="IPR000700">
    <property type="entry name" value="PAS-assoc_C"/>
</dbReference>
<dbReference type="PANTHER" id="PTHR41523:SF8">
    <property type="entry name" value="ETHYLENE RESPONSE SENSOR PROTEIN"/>
    <property type="match status" value="1"/>
</dbReference>
<dbReference type="InterPro" id="IPR036890">
    <property type="entry name" value="HATPase_C_sf"/>
</dbReference>
<evidence type="ECO:0000256" key="5">
    <source>
        <dbReference type="ARBA" id="ARBA00022606"/>
    </source>
</evidence>
<accession>A0A1M6MC91</accession>
<dbReference type="InterPro" id="IPR001610">
    <property type="entry name" value="PAC"/>
</dbReference>
<dbReference type="CDD" id="cd00130">
    <property type="entry name" value="PAS"/>
    <property type="match status" value="1"/>
</dbReference>
<evidence type="ECO:0000256" key="4">
    <source>
        <dbReference type="ARBA" id="ARBA00022553"/>
    </source>
</evidence>
<dbReference type="Pfam" id="PF07536">
    <property type="entry name" value="HWE_HK"/>
    <property type="match status" value="1"/>
</dbReference>
<evidence type="ECO:0000259" key="18">
    <source>
        <dbReference type="PROSITE" id="PS50113"/>
    </source>
</evidence>
<dbReference type="PROSITE" id="PS50112">
    <property type="entry name" value="PAS"/>
    <property type="match status" value="1"/>
</dbReference>
<evidence type="ECO:0000256" key="10">
    <source>
        <dbReference type="ARBA" id="ARBA00022741"/>
    </source>
</evidence>
<keyword evidence="5" id="KW-0716">Sensory transduction</keyword>
<keyword evidence="6" id="KW-0285">Flavoprotein</keyword>
<dbReference type="Gene3D" id="2.10.70.100">
    <property type="match status" value="1"/>
</dbReference>
<dbReference type="FunFam" id="3.30.450.20:FF:000099">
    <property type="entry name" value="Sensory box sensor histidine kinase"/>
    <property type="match status" value="1"/>
</dbReference>
<dbReference type="InterPro" id="IPR013655">
    <property type="entry name" value="PAS_fold_3"/>
</dbReference>
<keyword evidence="15" id="KW-0675">Receptor</keyword>
<dbReference type="PANTHER" id="PTHR41523">
    <property type="entry name" value="TWO-COMPONENT SYSTEM SENSOR PROTEIN"/>
    <property type="match status" value="1"/>
</dbReference>
<evidence type="ECO:0000256" key="6">
    <source>
        <dbReference type="ARBA" id="ARBA00022630"/>
    </source>
</evidence>
<keyword evidence="12" id="KW-0067">ATP-binding</keyword>
<evidence type="ECO:0000256" key="16">
    <source>
        <dbReference type="SAM" id="MobiDB-lite"/>
    </source>
</evidence>
<dbReference type="GO" id="GO:0005524">
    <property type="term" value="F:ATP binding"/>
    <property type="evidence" value="ECO:0007669"/>
    <property type="project" value="UniProtKB-KW"/>
</dbReference>
<evidence type="ECO:0000256" key="1">
    <source>
        <dbReference type="ARBA" id="ARBA00000085"/>
    </source>
</evidence>
<dbReference type="EC" id="2.7.13.3" evidence="2"/>
<dbReference type="GO" id="GO:0004673">
    <property type="term" value="F:protein histidine kinase activity"/>
    <property type="evidence" value="ECO:0007669"/>
    <property type="project" value="UniProtKB-EC"/>
</dbReference>
<dbReference type="SUPFAM" id="SSF55874">
    <property type="entry name" value="ATPase domain of HSP90 chaperone/DNA topoisomerase II/histidine kinase"/>
    <property type="match status" value="1"/>
</dbReference>
<feature type="region of interest" description="Disordered" evidence="16">
    <location>
        <begin position="1"/>
        <end position="23"/>
    </location>
</feature>
<evidence type="ECO:0000313" key="19">
    <source>
        <dbReference type="EMBL" id="SHJ80980.1"/>
    </source>
</evidence>